<dbReference type="InterPro" id="IPR029151">
    <property type="entry name" value="Sensor-like_sf"/>
</dbReference>
<dbReference type="InterPro" id="IPR036465">
    <property type="entry name" value="vWFA_dom_sf"/>
</dbReference>
<proteinExistence type="predicted"/>
<dbReference type="AlphaFoldDB" id="A0A8J6HGJ2"/>
<evidence type="ECO:0000313" key="4">
    <source>
        <dbReference type="Proteomes" id="UP000719412"/>
    </source>
</evidence>
<organism evidence="3 4">
    <name type="scientific">Tenebrio molitor</name>
    <name type="common">Yellow mealworm beetle</name>
    <dbReference type="NCBI Taxonomy" id="7067"/>
    <lineage>
        <taxon>Eukaryota</taxon>
        <taxon>Metazoa</taxon>
        <taxon>Ecdysozoa</taxon>
        <taxon>Arthropoda</taxon>
        <taxon>Hexapoda</taxon>
        <taxon>Insecta</taxon>
        <taxon>Pterygota</taxon>
        <taxon>Neoptera</taxon>
        <taxon>Endopterygota</taxon>
        <taxon>Coleoptera</taxon>
        <taxon>Polyphaga</taxon>
        <taxon>Cucujiformia</taxon>
        <taxon>Tenebrionidae</taxon>
        <taxon>Tenebrio</taxon>
    </lineage>
</organism>
<protein>
    <recommendedName>
        <fullName evidence="2">VWFA domain-containing protein</fullName>
    </recommendedName>
</protein>
<evidence type="ECO:0000313" key="3">
    <source>
        <dbReference type="EMBL" id="KAH0814230.1"/>
    </source>
</evidence>
<dbReference type="EMBL" id="JABDTM020024503">
    <property type="protein sequence ID" value="KAH0814230.1"/>
    <property type="molecule type" value="Genomic_DNA"/>
</dbReference>
<dbReference type="PROSITE" id="PS50234">
    <property type="entry name" value="VWFA"/>
    <property type="match status" value="1"/>
</dbReference>
<keyword evidence="4" id="KW-1185">Reference proteome</keyword>
<keyword evidence="1" id="KW-0812">Transmembrane</keyword>
<keyword evidence="1" id="KW-0472">Membrane</keyword>
<dbReference type="GO" id="GO:0005245">
    <property type="term" value="F:voltage-gated calcium channel activity"/>
    <property type="evidence" value="ECO:0007669"/>
    <property type="project" value="TreeGrafter"/>
</dbReference>
<evidence type="ECO:0000259" key="2">
    <source>
        <dbReference type="PROSITE" id="PS50234"/>
    </source>
</evidence>
<sequence length="1054" mass="119122">MVIMKNGIKQQYFISSTDLESYSHSPFAMCNEIDHMLLWDSYMTRNNYSPRNIVLLLDHGGSLSKQHFYMVKLIAKQVVESLNEQDNVAILAISKDWTSPQLSDECLMPNQVPSIVSDVPKFTSATPTRKKILHKFVDGLYKGSGATNHSLGLQKALKVVEQSQIQNETVMILYISRGLLSSLTEAKAVLESIQQSSENITSPFVINTCAVIDESRPTIYETQFMEDVAFQNYNKYNISVAKDILNGTMIAINSSEAVGFALGLFYSIYNQNSTYDLEKKISLPMWDQESDDLTLSFSIGTSSDNQFGLLGVDVYFSNWAEDLIYFSNSQRNYYAFLMDMDGRVIIHPKFASLTTVKQQLHYVDIEYFEQIPRFHFIKNRLLNEPEGVILMTQFGSPIKWTWKRVGGWYVVCLVTHETQTSPVRPYQIKWPFNTSEAYNIRLVYQQLENSKSSKLCRHLSQVATLDAGSLYLSSSCFKSTSSLQEMKNEESVQGYMAYLQDNTRLLGNPGLKEEIKDEVAALAHILSFLRTQHLSSYKSKYIVRRYVTSYSGVLQMFPGTILNQGLDPLKRPWFVQAVEHKSKVIMTPPYLDEGGAGYIVTFAYATSNVVVALDVTYGYVFRLILKRMPFCLSTNITCFLMDDRGYLIYHPNLIDPNGHGPVEKQHIVHKESLVANDILSHTLFIRKVLCNSYGGGTVQRYYKLNTSYSDVLVSSVQGEHCVSYHIAAIRNTNVFIGMVNATCNVVVTFCPCSIVDRLCLNCNRMEQKECECPCECPLEQSKCADFEDNNPICTWFPEHVSPKAQFFEDAKKNLKACFPATCSAEKTHLGCLGVTGCEWCKFDVDGGPLDNPFCASMATCFNGVVGAVTPYRNLLQDMEIPEESFNVPISVITLFIFGIFLLLCMFYIYHRSTTPPTTERLYLSSTQDNHLRMSDLNLSDNYHTLGNHRDKLLQDDKPDPISPYCVSSNYKRTTLAADSDHGYSTMTQHDESEHMSLAPVELDSLEDDLGSDSFSVHTSVSGKPHGNESTQFTCIPRNKCIVVPVTVHRNMETT</sequence>
<reference evidence="3" key="1">
    <citation type="journal article" date="2020" name="J Insects Food Feed">
        <title>The yellow mealworm (Tenebrio molitor) genome: a resource for the emerging insects as food and feed industry.</title>
        <authorList>
            <person name="Eriksson T."/>
            <person name="Andere A."/>
            <person name="Kelstrup H."/>
            <person name="Emery V."/>
            <person name="Picard C."/>
        </authorList>
    </citation>
    <scope>NUCLEOTIDE SEQUENCE</scope>
    <source>
        <strain evidence="3">Stoneville</strain>
        <tissue evidence="3">Whole head</tissue>
    </source>
</reference>
<gene>
    <name evidence="3" type="ORF">GEV33_008561</name>
</gene>
<dbReference type="GO" id="GO:0005891">
    <property type="term" value="C:voltage-gated calcium channel complex"/>
    <property type="evidence" value="ECO:0007669"/>
    <property type="project" value="TreeGrafter"/>
</dbReference>
<feature type="transmembrane region" description="Helical" evidence="1">
    <location>
        <begin position="887"/>
        <end position="909"/>
    </location>
</feature>
<feature type="domain" description="VWFA" evidence="2">
    <location>
        <begin position="52"/>
        <end position="201"/>
    </location>
</feature>
<keyword evidence="1" id="KW-1133">Transmembrane helix</keyword>
<dbReference type="PANTHER" id="PTHR10166:SF66">
    <property type="entry name" value="VWFA AND CACHE DOMAIN-CONTAINING PROTEIN CG16868"/>
    <property type="match status" value="1"/>
</dbReference>
<dbReference type="Pfam" id="PF00092">
    <property type="entry name" value="VWA"/>
    <property type="match status" value="1"/>
</dbReference>
<dbReference type="Gene3D" id="3.40.50.410">
    <property type="entry name" value="von Willebrand factor, type A domain"/>
    <property type="match status" value="1"/>
</dbReference>
<dbReference type="Gene3D" id="3.30.450.20">
    <property type="entry name" value="PAS domain"/>
    <property type="match status" value="1"/>
</dbReference>
<dbReference type="SUPFAM" id="SSF53300">
    <property type="entry name" value="vWA-like"/>
    <property type="match status" value="1"/>
</dbReference>
<dbReference type="InterPro" id="IPR002035">
    <property type="entry name" value="VWF_A"/>
</dbReference>
<dbReference type="SUPFAM" id="SSF103190">
    <property type="entry name" value="Sensory domain-like"/>
    <property type="match status" value="1"/>
</dbReference>
<dbReference type="InterPro" id="IPR051173">
    <property type="entry name" value="Ca_channel_alpha-2/delta"/>
</dbReference>
<accession>A0A8J6HGJ2</accession>
<name>A0A8J6HGJ2_TENMO</name>
<comment type="caution">
    <text evidence="3">The sequence shown here is derived from an EMBL/GenBank/DDBJ whole genome shotgun (WGS) entry which is preliminary data.</text>
</comment>
<reference evidence="3" key="2">
    <citation type="submission" date="2021-08" db="EMBL/GenBank/DDBJ databases">
        <authorList>
            <person name="Eriksson T."/>
        </authorList>
    </citation>
    <scope>NUCLEOTIDE SEQUENCE</scope>
    <source>
        <strain evidence="3">Stoneville</strain>
        <tissue evidence="3">Whole head</tissue>
    </source>
</reference>
<evidence type="ECO:0000256" key="1">
    <source>
        <dbReference type="SAM" id="Phobius"/>
    </source>
</evidence>
<dbReference type="Proteomes" id="UP000719412">
    <property type="component" value="Unassembled WGS sequence"/>
</dbReference>
<dbReference type="PANTHER" id="PTHR10166">
    <property type="entry name" value="VOLTAGE-DEPENDENT CALCIUM CHANNEL SUBUNIT ALPHA-2/DELTA-RELATED"/>
    <property type="match status" value="1"/>
</dbReference>